<dbReference type="EMBL" id="CP036433">
    <property type="protein sequence ID" value="QDU96957.1"/>
    <property type="molecule type" value="Genomic_DNA"/>
</dbReference>
<dbReference type="KEGG" id="lcre:Pla8534_47820"/>
<reference evidence="3 4" key="1">
    <citation type="submission" date="2019-02" db="EMBL/GenBank/DDBJ databases">
        <title>Deep-cultivation of Planctomycetes and their phenomic and genomic characterization uncovers novel biology.</title>
        <authorList>
            <person name="Wiegand S."/>
            <person name="Jogler M."/>
            <person name="Boedeker C."/>
            <person name="Pinto D."/>
            <person name="Vollmers J."/>
            <person name="Rivas-Marin E."/>
            <person name="Kohn T."/>
            <person name="Peeters S.H."/>
            <person name="Heuer A."/>
            <person name="Rast P."/>
            <person name="Oberbeckmann S."/>
            <person name="Bunk B."/>
            <person name="Jeske O."/>
            <person name="Meyerdierks A."/>
            <person name="Storesund J.E."/>
            <person name="Kallscheuer N."/>
            <person name="Luecker S."/>
            <person name="Lage O.M."/>
            <person name="Pohl T."/>
            <person name="Merkel B.J."/>
            <person name="Hornburger P."/>
            <person name="Mueller R.-W."/>
            <person name="Bruemmer F."/>
            <person name="Labrenz M."/>
            <person name="Spormann A.M."/>
            <person name="Op den Camp H."/>
            <person name="Overmann J."/>
            <person name="Amann R."/>
            <person name="Jetten M.S.M."/>
            <person name="Mascher T."/>
            <person name="Medema M.H."/>
            <person name="Devos D.P."/>
            <person name="Kaster A.-K."/>
            <person name="Ovreas L."/>
            <person name="Rohde M."/>
            <person name="Galperin M.Y."/>
            <person name="Jogler C."/>
        </authorList>
    </citation>
    <scope>NUCLEOTIDE SEQUENCE [LARGE SCALE GENOMIC DNA]</scope>
    <source>
        <strain evidence="3 4">Pla85_3_4</strain>
    </source>
</reference>
<dbReference type="InterPro" id="IPR024447">
    <property type="entry name" value="YXWGXW_rpt"/>
</dbReference>
<organism evidence="3 4">
    <name type="scientific">Lignipirellula cremea</name>
    <dbReference type="NCBI Taxonomy" id="2528010"/>
    <lineage>
        <taxon>Bacteria</taxon>
        <taxon>Pseudomonadati</taxon>
        <taxon>Planctomycetota</taxon>
        <taxon>Planctomycetia</taxon>
        <taxon>Pirellulales</taxon>
        <taxon>Pirellulaceae</taxon>
        <taxon>Lignipirellula</taxon>
    </lineage>
</organism>
<evidence type="ECO:0000313" key="4">
    <source>
        <dbReference type="Proteomes" id="UP000317648"/>
    </source>
</evidence>
<gene>
    <name evidence="3" type="ORF">Pla8534_47820</name>
</gene>
<feature type="chain" id="PRO_5021750592" evidence="2">
    <location>
        <begin position="24"/>
        <end position="1069"/>
    </location>
</feature>
<feature type="region of interest" description="Disordered" evidence="1">
    <location>
        <begin position="123"/>
        <end position="146"/>
    </location>
</feature>
<accession>A0A518DYP2</accession>
<evidence type="ECO:0000313" key="3">
    <source>
        <dbReference type="EMBL" id="QDU96957.1"/>
    </source>
</evidence>
<dbReference type="AlphaFoldDB" id="A0A518DYP2"/>
<keyword evidence="4" id="KW-1185">Reference proteome</keyword>
<dbReference type="Pfam" id="PF12779">
    <property type="entry name" value="WXXGXW"/>
    <property type="match status" value="1"/>
</dbReference>
<dbReference type="Proteomes" id="UP000317648">
    <property type="component" value="Chromosome"/>
</dbReference>
<feature type="signal peptide" evidence="2">
    <location>
        <begin position="1"/>
        <end position="23"/>
    </location>
</feature>
<name>A0A518DYP2_9BACT</name>
<evidence type="ECO:0000256" key="1">
    <source>
        <dbReference type="SAM" id="MobiDB-lite"/>
    </source>
</evidence>
<protein>
    <submittedName>
        <fullName evidence="3">Uncharacterized protein</fullName>
    </submittedName>
</protein>
<dbReference type="RefSeq" id="WP_197442507.1">
    <property type="nucleotide sequence ID" value="NZ_CP036433.1"/>
</dbReference>
<proteinExistence type="predicted"/>
<sequence precursor="true">MKTRIVAASAVALFLATSVGVGATQTGRQIVAYVWGCSTGSCEEPVAEAETPTSACEPAPYPEPNPNVQPQDEVVENENVGDGSEAERRRAPSGVRTARLLGGSNESGLRSFGALASPQSSLRQAGALQTNSNALSSTSSQGNSARTGTVIDASTVLSGGVSPDGLVSLETGLVPAVVNTVGNTAGLGLRSLSLLEPVSETGGLIVEPLLQNVDCVLDTGVQPALLLSMLTEELCDTLLAADGEPNHGLLQQLRSSAIDLRTSLLHPPDEAPSHEWLVGELTPLLNISRKLEGVYGDGSEVERGLVAKVVRLTGHLLHEKGDITDGLLQPVTQKTRGLLVALAGGIDTLPSRKAWLLERTVGLLELRLHRAAAEVRDKTGSLARHVALLGKQVAHEADGVAWLLHLIATDQRDISVNTVRELSVQVHGLLHSLSLLQPEIGEGQPLLAPLCDFHATLDTVQVKLDRLLDLGQTGSPGSGGQTDLAGKLQGILQPTVARLGDGLLGLEAPGGDSLPLLNGPGGLLSAGRLAEVNIDLARGNPLSSSVRAKLVELLKAEVDLGNPHLLRGPLHEAFGHRILHKLAPGEQAPRQPPAPLTLAPKLLQAIQQDGHVWTPGYWTWSPLENDFQWVAGVLRRPPVDRVWEPGGWVSDGDGYRRLPGAWLPKTVKSLLVRQLPLSLEKGPDGSAPGPDALWTAGVWDVVNNHWQWKPGFWTKATDDRLWVPTHWIKTLGGARQVPGYWDFPLSRRGRLFVPLQLEALTSNPGEYTLAALDTQAVFRHLFVAPNEGGLWFGDLYDAGSHGFLCWNAGDPGTTIDPLFNFYNSQYRLAGIDLGARLQGWQSLLTQNAELRPGRLLHDALDSQLDIGAGLSLLGSNRTGLAATVDLQTLGGSLRQGELVDVDQLLDVRINQGQNLVPGLTHGLSGSLNTVTSSWTGSTGTGGLGGLTGGIGNTLTSVTGGLGGGTTGGLTGTLGGVTGGLTGGSTGGLTGTLGGVAGGLTGGSTGGLTGTLGGVTGGLTGGSTGGLTGALGGVTGGSTGGLGGTLGGVAGGLGGALGGTLGGLGGGLSH</sequence>
<evidence type="ECO:0000256" key="2">
    <source>
        <dbReference type="SAM" id="SignalP"/>
    </source>
</evidence>
<feature type="region of interest" description="Disordered" evidence="1">
    <location>
        <begin position="48"/>
        <end position="102"/>
    </location>
</feature>
<keyword evidence="2" id="KW-0732">Signal</keyword>